<dbReference type="PROSITE" id="PS51257">
    <property type="entry name" value="PROKAR_LIPOPROTEIN"/>
    <property type="match status" value="1"/>
</dbReference>
<evidence type="ECO:0000313" key="4">
    <source>
        <dbReference type="EMBL" id="MDW2908666.1"/>
    </source>
</evidence>
<sequence>MVIKKHVYKFFSGLAILPIFLISCSQPKTETNVSSIPSVIIPIPENKDEFRKQDPRSFDLYVSEVNAIRLKWFLNKPSLINLLPEEKSKIYASDVAKSFVFDNKNRILAFQDNFDSSQEINPNFLQNIFQKTSAAYSGKKINDENTKLLNDSGKDNFEKHKIISKIFTQNWRYIETKLLKPNIIQKDNKNYLLINVYKFIFSSPLSGSNVQTNEKTDTKSDKKWQISAPNTNPTPILRLHWHNQSLENPFKIKLNSKNNLNSEYDLQLINNIDQPESVADYSFNFSDLNPKIPDSPLQISHVDPIFRVVIQSFAIPYQGSVANFESDNFKFNYEFD</sequence>
<evidence type="ECO:0008006" key="7">
    <source>
        <dbReference type="Google" id="ProtNLM"/>
    </source>
</evidence>
<proteinExistence type="predicted"/>
<dbReference type="Proteomes" id="UP001281777">
    <property type="component" value="Unassembled WGS sequence"/>
</dbReference>
<dbReference type="EMBL" id="JAWPFE010000018">
    <property type="protein sequence ID" value="MDW2892900.1"/>
    <property type="molecule type" value="Genomic_DNA"/>
</dbReference>
<evidence type="ECO:0000313" key="2">
    <source>
        <dbReference type="EMBL" id="MDW2892900.1"/>
    </source>
</evidence>
<dbReference type="Proteomes" id="UP001275471">
    <property type="component" value="Unassembled WGS sequence"/>
</dbReference>
<evidence type="ECO:0000313" key="3">
    <source>
        <dbReference type="EMBL" id="MDW2897769.1"/>
    </source>
</evidence>
<dbReference type="Proteomes" id="UP001281096">
    <property type="component" value="Unassembled WGS sequence"/>
</dbReference>
<keyword evidence="5" id="KW-1185">Reference proteome</keyword>
<protein>
    <recommendedName>
        <fullName evidence="7">Lipoprotein</fullName>
    </recommendedName>
</protein>
<organism evidence="2 6">
    <name type="scientific">Mesomycoplasma ovipneumoniae</name>
    <dbReference type="NCBI Taxonomy" id="29562"/>
    <lineage>
        <taxon>Bacteria</taxon>
        <taxon>Bacillati</taxon>
        <taxon>Mycoplasmatota</taxon>
        <taxon>Mycoplasmoidales</taxon>
        <taxon>Metamycoplasmataceae</taxon>
        <taxon>Mesomycoplasma</taxon>
    </lineage>
</organism>
<evidence type="ECO:0000313" key="1">
    <source>
        <dbReference type="EMBL" id="MDW2852611.1"/>
    </source>
</evidence>
<accession>A0AAJ2P6T0</accession>
<dbReference type="RefSeq" id="WP_313310634.1">
    <property type="nucleotide sequence ID" value="NZ_CP134941.1"/>
</dbReference>
<evidence type="ECO:0000313" key="5">
    <source>
        <dbReference type="Proteomes" id="UP001275471"/>
    </source>
</evidence>
<dbReference type="AlphaFoldDB" id="A0AAJ2P6T0"/>
<dbReference type="Proteomes" id="UP001276398">
    <property type="component" value="Unassembled WGS sequence"/>
</dbReference>
<dbReference type="EMBL" id="JAWPFF010000018">
    <property type="protein sequence ID" value="MDW2908666.1"/>
    <property type="molecule type" value="Genomic_DNA"/>
</dbReference>
<evidence type="ECO:0000313" key="6">
    <source>
        <dbReference type="Proteomes" id="UP001281777"/>
    </source>
</evidence>
<comment type="caution">
    <text evidence="2">The sequence shown here is derived from an EMBL/GenBank/DDBJ whole genome shotgun (WGS) entry which is preliminary data.</text>
</comment>
<name>A0AAJ2P6T0_9BACT</name>
<dbReference type="EMBL" id="JAWPEX010000001">
    <property type="protein sequence ID" value="MDW2897769.1"/>
    <property type="molecule type" value="Genomic_DNA"/>
</dbReference>
<gene>
    <name evidence="1" type="ORF">R7V46_01615</name>
    <name evidence="4" type="ORF">R7V75_02930</name>
    <name evidence="3" type="ORF">R7V77_00330</name>
    <name evidence="2" type="ORF">R7W54_02850</name>
</gene>
<reference evidence="2 5" key="1">
    <citation type="submission" date="2023-10" db="EMBL/GenBank/DDBJ databases">
        <title>Genome sequences of Mycoplasma ovipneumoniae isolated from goats.</title>
        <authorList>
            <person name="Spergser J."/>
        </authorList>
    </citation>
    <scope>NUCLEOTIDE SEQUENCE</scope>
    <source>
        <strain evidence="4 5">1N</strain>
        <strain evidence="1">2167_2</strain>
        <strain evidence="3">279</strain>
        <strain evidence="2">5N</strain>
    </source>
</reference>
<dbReference type="EMBL" id="JAWPET010000007">
    <property type="protein sequence ID" value="MDW2852611.1"/>
    <property type="molecule type" value="Genomic_DNA"/>
</dbReference>